<dbReference type="Gene3D" id="3.40.1550.20">
    <property type="entry name" value="Transcriptional regulator MraZ domain"/>
    <property type="match status" value="1"/>
</dbReference>
<dbReference type="EMBL" id="CP003167">
    <property type="protein sequence ID" value="AGB02877.1"/>
    <property type="molecule type" value="Genomic_DNA"/>
</dbReference>
<dbReference type="KEGG" id="mfo:Metfor_1856"/>
<dbReference type="RefSeq" id="WP_015285840.1">
    <property type="nucleotide sequence ID" value="NC_019943.1"/>
</dbReference>
<dbReference type="InterPro" id="IPR037914">
    <property type="entry name" value="SpoVT-AbrB_sf"/>
</dbReference>
<dbReference type="HOGENOM" id="CLU_173007_2_0_2"/>
<dbReference type="Proteomes" id="UP000010824">
    <property type="component" value="Chromosome"/>
</dbReference>
<name>L0HDS0_METFS</name>
<dbReference type="InterPro" id="IPR007159">
    <property type="entry name" value="SpoVT-AbrB_dom"/>
</dbReference>
<accession>L0HDS0</accession>
<dbReference type="SMART" id="SM00966">
    <property type="entry name" value="SpoVT_AbrB"/>
    <property type="match status" value="1"/>
</dbReference>
<evidence type="ECO:0000259" key="1">
    <source>
        <dbReference type="PROSITE" id="PS51740"/>
    </source>
</evidence>
<gene>
    <name evidence="2" type="ordered locus">Metfor_1856</name>
</gene>
<reference evidence="3" key="1">
    <citation type="submission" date="2011-12" db="EMBL/GenBank/DDBJ databases">
        <title>Complete sequence of Methanoregula formicicum SMSP.</title>
        <authorList>
            <person name="Lucas S."/>
            <person name="Han J."/>
            <person name="Lapidus A."/>
            <person name="Cheng J.-F."/>
            <person name="Goodwin L."/>
            <person name="Pitluck S."/>
            <person name="Peters L."/>
            <person name="Ovchinnikova G."/>
            <person name="Teshima H."/>
            <person name="Detter J.C."/>
            <person name="Han C."/>
            <person name="Tapia R."/>
            <person name="Land M."/>
            <person name="Hauser L."/>
            <person name="Kyrpides N."/>
            <person name="Ivanova N."/>
            <person name="Pagani I."/>
            <person name="Imachi H."/>
            <person name="Tamaki H."/>
            <person name="Sekiguchi Y."/>
            <person name="Kamagata Y."/>
            <person name="Cadillo-Quiroz H."/>
            <person name="Zinder S."/>
            <person name="Liu W.-T."/>
            <person name="Woyke T."/>
        </authorList>
    </citation>
    <scope>NUCLEOTIDE SEQUENCE [LARGE SCALE GENOMIC DNA]</scope>
    <source>
        <strain evidence="3">DSM 22288 / NBRC 105244 / SMSP</strain>
    </source>
</reference>
<dbReference type="InParanoid" id="L0HDS0"/>
<organism evidence="2 3">
    <name type="scientific">Methanoregula formicica (strain DSM 22288 / NBRC 105244 / SMSP)</name>
    <dbReference type="NCBI Taxonomy" id="593750"/>
    <lineage>
        <taxon>Archaea</taxon>
        <taxon>Methanobacteriati</taxon>
        <taxon>Methanobacteriota</taxon>
        <taxon>Stenosarchaea group</taxon>
        <taxon>Methanomicrobia</taxon>
        <taxon>Methanomicrobiales</taxon>
        <taxon>Methanoregulaceae</taxon>
        <taxon>Methanoregula</taxon>
    </lineage>
</organism>
<protein>
    <submittedName>
        <fullName evidence="2">Looped-hinge helix DNA binding domain, AbrB family</fullName>
    </submittedName>
</protein>
<dbReference type="GeneID" id="14308245"/>
<dbReference type="eggNOG" id="arCOG04480">
    <property type="taxonomic scope" value="Archaea"/>
</dbReference>
<dbReference type="InterPro" id="IPR038619">
    <property type="entry name" value="MraZ_sf"/>
</dbReference>
<dbReference type="GO" id="GO:0003677">
    <property type="term" value="F:DNA binding"/>
    <property type="evidence" value="ECO:0007669"/>
    <property type="project" value="InterPro"/>
</dbReference>
<evidence type="ECO:0000313" key="2">
    <source>
        <dbReference type="EMBL" id="AGB02877.1"/>
    </source>
</evidence>
<dbReference type="STRING" id="593750.Metfor_1856"/>
<keyword evidence="3" id="KW-1185">Reference proteome</keyword>
<sequence length="78" mass="9016">MPKVEIKPVDAQGRIILPKAWRARLRTSSVVVVDEDDRLEIRPADADLSRFVDAVEVEAEHFDNYHKLRKGLRRDAVH</sequence>
<dbReference type="AlphaFoldDB" id="L0HDS0"/>
<feature type="domain" description="SpoVT-AbrB" evidence="1">
    <location>
        <begin position="4"/>
        <end position="46"/>
    </location>
</feature>
<evidence type="ECO:0000313" key="3">
    <source>
        <dbReference type="Proteomes" id="UP000010824"/>
    </source>
</evidence>
<proteinExistence type="predicted"/>
<dbReference type="Pfam" id="PF02381">
    <property type="entry name" value="MraZ"/>
    <property type="match status" value="1"/>
</dbReference>
<dbReference type="SUPFAM" id="SSF89447">
    <property type="entry name" value="AbrB/MazE/MraZ-like"/>
    <property type="match status" value="1"/>
</dbReference>
<dbReference type="InterPro" id="IPR020603">
    <property type="entry name" value="MraZ_dom"/>
</dbReference>
<dbReference type="OrthoDB" id="28233at2157"/>
<reference evidence="2 3" key="2">
    <citation type="journal article" date="2014" name="Genome Announc.">
        <title>Complete Genome Sequence of Methanoregula formicica SMSPT, a Mesophilic Hydrogenotrophic Methanogen Isolated from a Methanogenic Upflow Anaerobic Sludge Blanket Reactor.</title>
        <authorList>
            <person name="Yamamoto K."/>
            <person name="Tamaki H."/>
            <person name="Cadillo-Quiroz H."/>
            <person name="Imachi H."/>
            <person name="Kyrpides N."/>
            <person name="Woyke T."/>
            <person name="Goodwin L."/>
            <person name="Zinder S.H."/>
            <person name="Kamagata Y."/>
            <person name="Liu W.T."/>
        </authorList>
    </citation>
    <scope>NUCLEOTIDE SEQUENCE [LARGE SCALE GENOMIC DNA]</scope>
    <source>
        <strain evidence="3">DSM 22288 / NBRC 105244 / SMSP</strain>
    </source>
</reference>
<dbReference type="PROSITE" id="PS51740">
    <property type="entry name" value="SPOVT_ABRB"/>
    <property type="match status" value="1"/>
</dbReference>
<dbReference type="NCBIfam" id="TIGR01439">
    <property type="entry name" value="lp_hng_hel_AbrB"/>
    <property type="match status" value="1"/>
</dbReference>